<accession>A0A1Y2SAI7</accession>
<evidence type="ECO:0000313" key="3">
    <source>
        <dbReference type="Proteomes" id="UP000194350"/>
    </source>
</evidence>
<proteinExistence type="predicted"/>
<gene>
    <name evidence="2" type="ORF">Xvie_03020</name>
</gene>
<dbReference type="STRING" id="351656.Xvie_03020"/>
<keyword evidence="1" id="KW-0472">Membrane</keyword>
<evidence type="ECO:0000256" key="1">
    <source>
        <dbReference type="SAM" id="Phobius"/>
    </source>
</evidence>
<dbReference type="AlphaFoldDB" id="A0A1Y2SAI7"/>
<comment type="caution">
    <text evidence="2">The sequence shown here is derived from an EMBL/GenBank/DDBJ whole genome shotgun (WGS) entry which is preliminary data.</text>
</comment>
<reference evidence="2 3" key="1">
    <citation type="submission" date="2016-10" db="EMBL/GenBank/DDBJ databases">
        <title>Systematic genetic and metabolomic analysis of Xenorhabdus and Photorhabdus spp., highlights the requirements for a dual symbiotic and pathogenic life style.</title>
        <authorList>
            <person name="Tobias N.J."/>
            <person name="Wolff H."/>
            <person name="Djahanschiri B."/>
            <person name="Pidot S.J."/>
            <person name="Stinear T.P."/>
            <person name="Ebersberger I."/>
            <person name="Bode H.B."/>
        </authorList>
    </citation>
    <scope>NUCLEOTIDE SEQUENCE [LARGE SCALE GENOMIC DNA]</scope>
    <source>
        <strain evidence="2 3">DSM 22392</strain>
    </source>
</reference>
<dbReference type="EMBL" id="MUBJ01000018">
    <property type="protein sequence ID" value="OTA15214.1"/>
    <property type="molecule type" value="Genomic_DNA"/>
</dbReference>
<evidence type="ECO:0000313" key="2">
    <source>
        <dbReference type="EMBL" id="OTA15214.1"/>
    </source>
</evidence>
<name>A0A1Y2SAI7_9GAMM</name>
<protein>
    <submittedName>
        <fullName evidence="2">Uncharacterized protein</fullName>
    </submittedName>
</protein>
<keyword evidence="1" id="KW-0812">Transmembrane</keyword>
<dbReference type="Proteomes" id="UP000194350">
    <property type="component" value="Unassembled WGS sequence"/>
</dbReference>
<keyword evidence="1" id="KW-1133">Transmembrane helix</keyword>
<sequence>MLFMIKINGMILIYSVIHREMFLLVLCLISHLIYIIITMIDEKTSSTQKGKRGFL</sequence>
<feature type="transmembrane region" description="Helical" evidence="1">
    <location>
        <begin position="21"/>
        <end position="40"/>
    </location>
</feature>
<organism evidence="2 3">
    <name type="scientific">Xenorhabdus vietnamensis</name>
    <dbReference type="NCBI Taxonomy" id="351656"/>
    <lineage>
        <taxon>Bacteria</taxon>
        <taxon>Pseudomonadati</taxon>
        <taxon>Pseudomonadota</taxon>
        <taxon>Gammaproteobacteria</taxon>
        <taxon>Enterobacterales</taxon>
        <taxon>Morganellaceae</taxon>
        <taxon>Xenorhabdus</taxon>
    </lineage>
</organism>
<keyword evidence="3" id="KW-1185">Reference proteome</keyword>